<name>A0A316TZB0_9BACT</name>
<evidence type="ECO:0000313" key="1">
    <source>
        <dbReference type="EMBL" id="PWN05386.1"/>
    </source>
</evidence>
<gene>
    <name evidence="1" type="ORF">DDZ15_15070</name>
</gene>
<accession>A0A316TZB0</accession>
<evidence type="ECO:0008006" key="3">
    <source>
        <dbReference type="Google" id="ProtNLM"/>
    </source>
</evidence>
<organism evidence="1 2">
    <name type="scientific">Rhodohalobacter mucosus</name>
    <dbReference type="NCBI Taxonomy" id="2079485"/>
    <lineage>
        <taxon>Bacteria</taxon>
        <taxon>Pseudomonadati</taxon>
        <taxon>Balneolota</taxon>
        <taxon>Balneolia</taxon>
        <taxon>Balneolales</taxon>
        <taxon>Balneolaceae</taxon>
        <taxon>Rhodohalobacter</taxon>
    </lineage>
</organism>
<evidence type="ECO:0000313" key="2">
    <source>
        <dbReference type="Proteomes" id="UP000245533"/>
    </source>
</evidence>
<sequence>MTGNRNMNYPESLLQWIWENLQFQFTSLKTTLGEDIEIISPGTLNKGAGPDFKNAALFIRGVQWHGSIEIHLDGDDWYQHGHQHDPAYSSVVLHVVLTGSHIPAETVHGRVPHTLHIEPYLQTSLAGLLKTRQSSALPCSGSVTYLNQQAFEKQIEMAHKEYFEYKLHELLKLYDARRLPSDAWKKAFIGQIYRTLGVPGNSDNMLELYHKVSGKSNGYSSPEEWAEYVTEEAFSGNADKIWTKSGMRPAGCPERRVAQAAALQYAIDRYPQAQFLGKGLSSWGSLIRSVPGGQRPGQTSLSILEYTVFLPALYLLGKLFHDRTLMTGSYGQWKSGVPRLPSGISKPFLEAGFQIPPSSPKTGLVHQYKRYCSERRCHRCEVFKTAIRS</sequence>
<dbReference type="AlphaFoldDB" id="A0A316TZB0"/>
<dbReference type="EMBL" id="QGGB01000010">
    <property type="protein sequence ID" value="PWN05386.1"/>
    <property type="molecule type" value="Genomic_DNA"/>
</dbReference>
<proteinExistence type="predicted"/>
<keyword evidence="2" id="KW-1185">Reference proteome</keyword>
<protein>
    <recommendedName>
        <fullName evidence="3">DUF2851 family protein</fullName>
    </recommendedName>
</protein>
<dbReference type="InterPro" id="IPR021272">
    <property type="entry name" value="DUF2851"/>
</dbReference>
<dbReference type="Pfam" id="PF11013">
    <property type="entry name" value="DUF2851"/>
    <property type="match status" value="1"/>
</dbReference>
<reference evidence="1 2" key="1">
    <citation type="submission" date="2018-05" db="EMBL/GenBank/DDBJ databases">
        <title>Rhodohalobacter halophilus gen. nov., sp. nov., a moderately halophilic member of the family Balneolaceae.</title>
        <authorList>
            <person name="Liu Z.-W."/>
        </authorList>
    </citation>
    <scope>NUCLEOTIDE SEQUENCE [LARGE SCALE GENOMIC DNA]</scope>
    <source>
        <strain evidence="1 2">8A47</strain>
    </source>
</reference>
<comment type="caution">
    <text evidence="1">The sequence shown here is derived from an EMBL/GenBank/DDBJ whole genome shotgun (WGS) entry which is preliminary data.</text>
</comment>
<dbReference type="Proteomes" id="UP000245533">
    <property type="component" value="Unassembled WGS sequence"/>
</dbReference>